<evidence type="ECO:0000313" key="1">
    <source>
        <dbReference type="EMBL" id="KEQ69063.1"/>
    </source>
</evidence>
<name>A0A074W845_9PEZI</name>
<dbReference type="HOGENOM" id="CLU_549304_0_0_1"/>
<proteinExistence type="predicted"/>
<evidence type="ECO:0000313" key="2">
    <source>
        <dbReference type="Proteomes" id="UP000027730"/>
    </source>
</evidence>
<protein>
    <submittedName>
        <fullName evidence="1">Uncharacterized protein</fullName>
    </submittedName>
</protein>
<gene>
    <name evidence="1" type="ORF">M436DRAFT_56922</name>
</gene>
<keyword evidence="2" id="KW-1185">Reference proteome</keyword>
<sequence>MILRDATLANKGRVNQAIKPEILEIIAMLHHSGAMPSTIYSYSPPNDPVSLCQPPTLHLLSNQIITSLTDAAWRAHETNVVEDAKQRGGFYESLRPEIPGSMYKVRVAGLGHEVWLELVLWAMLYGRFYKQGMIALTRLSQLPHDNEWSVLSWRELANPIIQSGQEKSINWDEVKYIFNTGTSDTDQIDNKKKVRRTVSAEVIASMVDAAVSHVSAGVGSRGMSPGNPARFIKQMKLFLERNNMSLGYTSWDAIILRFFESRGVDFEKDPQLAGKISSATSIFGDDISTANAPTRDQLWQPTPAYVLDGSAASIGYYHRLLRAHIKLGSLPGAMGVVKDLQKLTDLNKQNSIQEFFAKQQDAITQDEDDETSEFGFHGRYGGIHYPSFFPQIPVPILADLVHLVVDAQALELGSWLLYSEDLDGPLVHKGLYTDPIMAAPLIRLAASLSDEVLMAEILKYQKKHSQTDHSEKVLDEILDQQVEAGNWPLVDKALESF</sequence>
<dbReference type="Proteomes" id="UP000027730">
    <property type="component" value="Unassembled WGS sequence"/>
</dbReference>
<accession>A0A074W845</accession>
<dbReference type="GeneID" id="25412398"/>
<reference evidence="1 2" key="1">
    <citation type="journal article" date="2014" name="BMC Genomics">
        <title>Genome sequencing of four Aureobasidium pullulans varieties: biotechnological potential, stress tolerance, and description of new species.</title>
        <authorList>
            <person name="Gostin Ar C."/>
            <person name="Ohm R.A."/>
            <person name="Kogej T."/>
            <person name="Sonjak S."/>
            <person name="Turk M."/>
            <person name="Zajc J."/>
            <person name="Zalar P."/>
            <person name="Grube M."/>
            <person name="Sun H."/>
            <person name="Han J."/>
            <person name="Sharma A."/>
            <person name="Chiniquy J."/>
            <person name="Ngan C.Y."/>
            <person name="Lipzen A."/>
            <person name="Barry K."/>
            <person name="Grigoriev I.V."/>
            <person name="Gunde-Cimerman N."/>
        </authorList>
    </citation>
    <scope>NUCLEOTIDE SEQUENCE [LARGE SCALE GENOMIC DNA]</scope>
    <source>
        <strain evidence="1 2">CBS 147.97</strain>
    </source>
</reference>
<dbReference type="STRING" id="1043004.A0A074W845"/>
<organism evidence="1 2">
    <name type="scientific">Aureobasidium namibiae CBS 147.97</name>
    <dbReference type="NCBI Taxonomy" id="1043004"/>
    <lineage>
        <taxon>Eukaryota</taxon>
        <taxon>Fungi</taxon>
        <taxon>Dikarya</taxon>
        <taxon>Ascomycota</taxon>
        <taxon>Pezizomycotina</taxon>
        <taxon>Dothideomycetes</taxon>
        <taxon>Dothideomycetidae</taxon>
        <taxon>Dothideales</taxon>
        <taxon>Saccotheciaceae</taxon>
        <taxon>Aureobasidium</taxon>
    </lineage>
</organism>
<dbReference type="RefSeq" id="XP_013423285.1">
    <property type="nucleotide sequence ID" value="XM_013567831.1"/>
</dbReference>
<dbReference type="EMBL" id="KL584723">
    <property type="protein sequence ID" value="KEQ69063.1"/>
    <property type="molecule type" value="Genomic_DNA"/>
</dbReference>
<dbReference type="AlphaFoldDB" id="A0A074W845"/>
<dbReference type="OrthoDB" id="5341924at2759"/>
<feature type="non-terminal residue" evidence="1">
    <location>
        <position position="497"/>
    </location>
</feature>